<reference evidence="1" key="1">
    <citation type="journal article" date="2015" name="ISME J.">
        <title>Draft Genome Sequence of Streptomyces incarnatus NRRL8089, which Produces the Nucleoside Antibiotic Sinefungin.</title>
        <authorList>
            <person name="Oshima K."/>
            <person name="Hattori M."/>
            <person name="Shimizu H."/>
            <person name="Fukuda K."/>
            <person name="Nemoto M."/>
            <person name="Inagaki K."/>
            <person name="Tamura T."/>
        </authorList>
    </citation>
    <scope>NUCLEOTIDE SEQUENCE</scope>
    <source>
        <strain evidence="1">FACHB-1375</strain>
    </source>
</reference>
<keyword evidence="2" id="KW-1185">Reference proteome</keyword>
<reference evidence="1" key="2">
    <citation type="submission" date="2020-08" db="EMBL/GenBank/DDBJ databases">
        <authorList>
            <person name="Chen M."/>
            <person name="Teng W."/>
            <person name="Zhao L."/>
            <person name="Hu C."/>
            <person name="Zhou Y."/>
            <person name="Han B."/>
            <person name="Song L."/>
            <person name="Shu W."/>
        </authorList>
    </citation>
    <scope>NUCLEOTIDE SEQUENCE</scope>
    <source>
        <strain evidence="1">FACHB-1375</strain>
    </source>
</reference>
<organism evidence="1 2">
    <name type="scientific">Aerosakkonema funiforme FACHB-1375</name>
    <dbReference type="NCBI Taxonomy" id="2949571"/>
    <lineage>
        <taxon>Bacteria</taxon>
        <taxon>Bacillati</taxon>
        <taxon>Cyanobacteriota</taxon>
        <taxon>Cyanophyceae</taxon>
        <taxon>Oscillatoriophycideae</taxon>
        <taxon>Aerosakkonematales</taxon>
        <taxon>Aerosakkonemataceae</taxon>
        <taxon>Aerosakkonema</taxon>
    </lineage>
</organism>
<proteinExistence type="predicted"/>
<accession>A0A926ZMX2</accession>
<dbReference type="InterPro" id="IPR027417">
    <property type="entry name" value="P-loop_NTPase"/>
</dbReference>
<dbReference type="EMBL" id="JACJPW010000226">
    <property type="protein sequence ID" value="MBD2186516.1"/>
    <property type="molecule type" value="Genomic_DNA"/>
</dbReference>
<comment type="caution">
    <text evidence="1">The sequence shown here is derived from an EMBL/GenBank/DDBJ whole genome shotgun (WGS) entry which is preliminary data.</text>
</comment>
<evidence type="ECO:0000313" key="1">
    <source>
        <dbReference type="EMBL" id="MBD2186516.1"/>
    </source>
</evidence>
<evidence type="ECO:0000313" key="2">
    <source>
        <dbReference type="Proteomes" id="UP000641646"/>
    </source>
</evidence>
<name>A0A926ZMX2_9CYAN</name>
<dbReference type="AlphaFoldDB" id="A0A926ZMX2"/>
<dbReference type="Gene3D" id="3.40.50.300">
    <property type="entry name" value="P-loop containing nucleotide triphosphate hydrolases"/>
    <property type="match status" value="1"/>
</dbReference>
<protein>
    <submittedName>
        <fullName evidence="1">Uncharacterized protein</fullName>
    </submittedName>
</protein>
<gene>
    <name evidence="1" type="ORF">H6G03_36630</name>
</gene>
<sequence>MRRHSCKCLNKSSYSVDYFCPTTYSPVTDYEFTIQDAWQLKEPPIKRVMYKEATSKAFLVEELNGEEIEYTPEVFFAKAESDKEWFRKILLADSFCLPVLEKAVEILTQKRDTERPHAMIVRALNIPHAHRLYQLLQNFPILKERVGLVHSEKEGFDLAGKPSATYQRFFSGEYICLVHCGMVGEGFSHPWASVSVILCIII</sequence>
<dbReference type="Proteomes" id="UP000641646">
    <property type="component" value="Unassembled WGS sequence"/>
</dbReference>